<organism evidence="6 7">
    <name type="scientific">Acetobacter malorum DSM 14337</name>
    <dbReference type="NCBI Taxonomy" id="1307910"/>
    <lineage>
        <taxon>Bacteria</taxon>
        <taxon>Pseudomonadati</taxon>
        <taxon>Pseudomonadota</taxon>
        <taxon>Alphaproteobacteria</taxon>
        <taxon>Acetobacterales</taxon>
        <taxon>Acetobacteraceae</taxon>
        <taxon>Acetobacter</taxon>
    </lineage>
</organism>
<dbReference type="InterPro" id="IPR032808">
    <property type="entry name" value="DoxX"/>
</dbReference>
<evidence type="ECO:0000313" key="7">
    <source>
        <dbReference type="Proteomes" id="UP001065047"/>
    </source>
</evidence>
<dbReference type="EMBL" id="BAPF01000015">
    <property type="protein sequence ID" value="GBQ77940.1"/>
    <property type="molecule type" value="Genomic_DNA"/>
</dbReference>
<evidence type="ECO:0000256" key="4">
    <source>
        <dbReference type="ARBA" id="ARBA00023136"/>
    </source>
</evidence>
<evidence type="ECO:0000313" key="6">
    <source>
        <dbReference type="EMBL" id="GBQ77940.1"/>
    </source>
</evidence>
<comment type="subcellular location">
    <subcellularLocation>
        <location evidence="1">Membrane</location>
        <topology evidence="1">Multi-pass membrane protein</topology>
    </subcellularLocation>
</comment>
<feature type="transmembrane region" description="Helical" evidence="5">
    <location>
        <begin position="93"/>
        <end position="111"/>
    </location>
</feature>
<evidence type="ECO:0008006" key="8">
    <source>
        <dbReference type="Google" id="ProtNLM"/>
    </source>
</evidence>
<dbReference type="Proteomes" id="UP001065047">
    <property type="component" value="Unassembled WGS sequence"/>
</dbReference>
<gene>
    <name evidence="6" type="ORF">AA14337_0969</name>
</gene>
<proteinExistence type="predicted"/>
<name>A0ABQ0PQR0_9PROT</name>
<accession>A0ABQ0PQR0</accession>
<evidence type="ECO:0000256" key="3">
    <source>
        <dbReference type="ARBA" id="ARBA00022989"/>
    </source>
</evidence>
<keyword evidence="3 5" id="KW-1133">Transmembrane helix</keyword>
<feature type="transmembrane region" description="Helical" evidence="5">
    <location>
        <begin position="44"/>
        <end position="61"/>
    </location>
</feature>
<dbReference type="RefSeq" id="WP_061506534.1">
    <property type="nucleotide sequence ID" value="NZ_BAPF01000015.1"/>
</dbReference>
<keyword evidence="2 5" id="KW-0812">Transmembrane</keyword>
<sequence>MTKIRAKQILAYVLVAFFVVGGTGNLIAPKPVADEYARWGYPDWFHFVTGCLELTSAFLMARQSTRLLGSLLAIGIMASATATVFYYGEYSHAIAPLVVLSLLVLSAYLSWEQKQASNFSRHRATFYPNNQKDPS</sequence>
<feature type="transmembrane region" description="Helical" evidence="5">
    <location>
        <begin position="9"/>
        <end position="28"/>
    </location>
</feature>
<keyword evidence="4 5" id="KW-0472">Membrane</keyword>
<protein>
    <recommendedName>
        <fullName evidence="8">DoxX family protein</fullName>
    </recommendedName>
</protein>
<comment type="caution">
    <text evidence="6">The sequence shown here is derived from an EMBL/GenBank/DDBJ whole genome shotgun (WGS) entry which is preliminary data.</text>
</comment>
<feature type="transmembrane region" description="Helical" evidence="5">
    <location>
        <begin position="68"/>
        <end position="87"/>
    </location>
</feature>
<evidence type="ECO:0000256" key="2">
    <source>
        <dbReference type="ARBA" id="ARBA00022692"/>
    </source>
</evidence>
<dbReference type="Pfam" id="PF13564">
    <property type="entry name" value="DoxX_2"/>
    <property type="match status" value="1"/>
</dbReference>
<keyword evidence="7" id="KW-1185">Reference proteome</keyword>
<reference evidence="6" key="1">
    <citation type="submission" date="2013-04" db="EMBL/GenBank/DDBJ databases">
        <title>The genome sequencing project of 58 acetic acid bacteria.</title>
        <authorList>
            <person name="Okamoto-Kainuma A."/>
            <person name="Ishikawa M."/>
            <person name="Umino S."/>
            <person name="Koizumi Y."/>
            <person name="Shiwa Y."/>
            <person name="Yoshikawa H."/>
            <person name="Matsutani M."/>
            <person name="Matsushita K."/>
        </authorList>
    </citation>
    <scope>NUCLEOTIDE SEQUENCE</scope>
    <source>
        <strain evidence="6">DSM 14337</strain>
    </source>
</reference>
<dbReference type="GeneID" id="29557950"/>
<evidence type="ECO:0000256" key="1">
    <source>
        <dbReference type="ARBA" id="ARBA00004141"/>
    </source>
</evidence>
<evidence type="ECO:0000256" key="5">
    <source>
        <dbReference type="SAM" id="Phobius"/>
    </source>
</evidence>